<evidence type="ECO:0000259" key="1">
    <source>
        <dbReference type="PROSITE" id="PS50943"/>
    </source>
</evidence>
<dbReference type="InterPro" id="IPR010982">
    <property type="entry name" value="Lambda_DNA-bd_dom_sf"/>
</dbReference>
<reference evidence="2 3" key="1">
    <citation type="submission" date="2014-07" db="EMBL/GenBank/DDBJ databases">
        <title>Genome of Chryseobacterium vrystaatense LMG 22846.</title>
        <authorList>
            <person name="Pipes S.E."/>
            <person name="Stropko S.J."/>
            <person name="Newman J.D."/>
        </authorList>
    </citation>
    <scope>NUCLEOTIDE SEQUENCE [LARGE SCALE GENOMIC DNA]</scope>
    <source>
        <strain evidence="2 3">LMG 22846</strain>
    </source>
</reference>
<dbReference type="Pfam" id="PF01381">
    <property type="entry name" value="HTH_3"/>
    <property type="match status" value="1"/>
</dbReference>
<dbReference type="CDD" id="cd00093">
    <property type="entry name" value="HTH_XRE"/>
    <property type="match status" value="1"/>
</dbReference>
<dbReference type="SUPFAM" id="SSF47413">
    <property type="entry name" value="lambda repressor-like DNA-binding domains"/>
    <property type="match status" value="1"/>
</dbReference>
<proteinExistence type="predicted"/>
<evidence type="ECO:0000313" key="3">
    <source>
        <dbReference type="Proteomes" id="UP000028719"/>
    </source>
</evidence>
<dbReference type="EMBL" id="JPRI01000007">
    <property type="protein sequence ID" value="KFF24739.1"/>
    <property type="molecule type" value="Genomic_DNA"/>
</dbReference>
<sequence>MGKEFITRIIESSGRTSKQFAIDIGVNPSTIQKWLSGEHKPSPNNQIAIRSKFKKEIAKLYK</sequence>
<keyword evidence="3" id="KW-1185">Reference proteome</keyword>
<accession>A0ABR4UJ58</accession>
<dbReference type="InterPro" id="IPR001387">
    <property type="entry name" value="Cro/C1-type_HTH"/>
</dbReference>
<feature type="domain" description="HTH cro/C1-type" evidence="1">
    <location>
        <begin position="6"/>
        <end position="60"/>
    </location>
</feature>
<dbReference type="RefSeq" id="WP_034746969.1">
    <property type="nucleotide sequence ID" value="NZ_JPRI01000007.1"/>
</dbReference>
<evidence type="ECO:0000313" key="2">
    <source>
        <dbReference type="EMBL" id="KFF24739.1"/>
    </source>
</evidence>
<protein>
    <recommendedName>
        <fullName evidence="1">HTH cro/C1-type domain-containing protein</fullName>
    </recommendedName>
</protein>
<dbReference type="Proteomes" id="UP000028719">
    <property type="component" value="Unassembled WGS sequence"/>
</dbReference>
<dbReference type="PROSITE" id="PS50943">
    <property type="entry name" value="HTH_CROC1"/>
    <property type="match status" value="1"/>
</dbReference>
<gene>
    <name evidence="2" type="ORF">IW16_17540</name>
</gene>
<name>A0ABR4UJ58_9FLAO</name>
<dbReference type="Gene3D" id="1.10.260.40">
    <property type="entry name" value="lambda repressor-like DNA-binding domains"/>
    <property type="match status" value="1"/>
</dbReference>
<organism evidence="2 3">
    <name type="scientific">Chryseobacterium vrystaatense</name>
    <dbReference type="NCBI Taxonomy" id="307480"/>
    <lineage>
        <taxon>Bacteria</taxon>
        <taxon>Pseudomonadati</taxon>
        <taxon>Bacteroidota</taxon>
        <taxon>Flavobacteriia</taxon>
        <taxon>Flavobacteriales</taxon>
        <taxon>Weeksellaceae</taxon>
        <taxon>Chryseobacterium group</taxon>
        <taxon>Chryseobacterium</taxon>
    </lineage>
</organism>
<comment type="caution">
    <text evidence="2">The sequence shown here is derived from an EMBL/GenBank/DDBJ whole genome shotgun (WGS) entry which is preliminary data.</text>
</comment>